<evidence type="ECO:0000256" key="1">
    <source>
        <dbReference type="ARBA" id="ARBA00022723"/>
    </source>
</evidence>
<feature type="domain" description="CHHC U11-48K-type" evidence="4">
    <location>
        <begin position="36"/>
        <end position="63"/>
    </location>
</feature>
<sequence length="133" mass="15027">MDPDAVVQCPYDPSHQVRVSRLPYHLVRCQKVSRALATCPFNARHRVPRGHLRSHLSSCPDKRLLEDPQGTEDTRGTLWSCPEPPGAWQPPPCQENWDAELDALEEPPPFILNVTSCDLPVPCDRYDPRGPPQ</sequence>
<protein>
    <submittedName>
        <fullName evidence="5">GTSF1 factor</fullName>
    </submittedName>
</protein>
<name>A0A851C1X6_CALVR</name>
<dbReference type="InterPro" id="IPR051591">
    <property type="entry name" value="UPF0224_FAM112_RNA_Proc"/>
</dbReference>
<comment type="caution">
    <text evidence="5">The sequence shown here is derived from an EMBL/GenBank/DDBJ whole genome shotgun (WGS) entry which is preliminary data.</text>
</comment>
<evidence type="ECO:0000313" key="6">
    <source>
        <dbReference type="Proteomes" id="UP000642973"/>
    </source>
</evidence>
<accession>A0A851C1X6</accession>
<dbReference type="InterPro" id="IPR022776">
    <property type="entry name" value="TRM13/UPF0224_CHHC_Znf_dom"/>
</dbReference>
<feature type="non-terminal residue" evidence="5">
    <location>
        <position position="133"/>
    </location>
</feature>
<dbReference type="EMBL" id="WEIV01004506">
    <property type="protein sequence ID" value="NWI50424.1"/>
    <property type="molecule type" value="Genomic_DNA"/>
</dbReference>
<reference evidence="5" key="1">
    <citation type="submission" date="2019-10" db="EMBL/GenBank/DDBJ databases">
        <title>Bird 10,000 Genomes (B10K) Project - Family phase.</title>
        <authorList>
            <person name="Zhang G."/>
        </authorList>
    </citation>
    <scope>NUCLEOTIDE SEQUENCE</scope>
    <source>
        <strain evidence="5">B10K-DU-002-55</strain>
        <tissue evidence="5">Muscle</tissue>
    </source>
</reference>
<gene>
    <name evidence="5" type="primary">Gtsf1</name>
    <name evidence="5" type="ORF">CALVIR_R14636</name>
</gene>
<feature type="domain" description="CHHC U11-48K-type" evidence="4">
    <location>
        <begin position="6"/>
        <end position="33"/>
    </location>
</feature>
<evidence type="ECO:0000259" key="4">
    <source>
        <dbReference type="PROSITE" id="PS51800"/>
    </source>
</evidence>
<keyword evidence="2" id="KW-0863">Zinc-finger</keyword>
<organism evidence="5 6">
    <name type="scientific">Calyptomena viridis</name>
    <name type="common">Lesser green broadbill</name>
    <dbReference type="NCBI Taxonomy" id="135972"/>
    <lineage>
        <taxon>Eukaryota</taxon>
        <taxon>Metazoa</taxon>
        <taxon>Chordata</taxon>
        <taxon>Craniata</taxon>
        <taxon>Vertebrata</taxon>
        <taxon>Euteleostomi</taxon>
        <taxon>Archelosauria</taxon>
        <taxon>Archosauria</taxon>
        <taxon>Dinosauria</taxon>
        <taxon>Saurischia</taxon>
        <taxon>Theropoda</taxon>
        <taxon>Coelurosauria</taxon>
        <taxon>Aves</taxon>
        <taxon>Neognathae</taxon>
        <taxon>Neoaves</taxon>
        <taxon>Telluraves</taxon>
        <taxon>Australaves</taxon>
        <taxon>Passeriformes</taxon>
        <taxon>Eurylaimidae</taxon>
        <taxon>Calyptomena</taxon>
    </lineage>
</organism>
<dbReference type="AlphaFoldDB" id="A0A851C1X6"/>
<keyword evidence="3" id="KW-0862">Zinc</keyword>
<evidence type="ECO:0000256" key="3">
    <source>
        <dbReference type="ARBA" id="ARBA00022833"/>
    </source>
</evidence>
<dbReference type="PANTHER" id="PTHR21402">
    <property type="entry name" value="GAMETOCYTE SPECIFIC FACTOR 1-RELATED"/>
    <property type="match status" value="1"/>
</dbReference>
<proteinExistence type="predicted"/>
<dbReference type="InterPro" id="IPR036236">
    <property type="entry name" value="Znf_C2H2_sf"/>
</dbReference>
<dbReference type="PROSITE" id="PS51800">
    <property type="entry name" value="ZF_CHHC_U11_48K"/>
    <property type="match status" value="2"/>
</dbReference>
<evidence type="ECO:0000313" key="5">
    <source>
        <dbReference type="EMBL" id="NWI50424.1"/>
    </source>
</evidence>
<feature type="non-terminal residue" evidence="5">
    <location>
        <position position="1"/>
    </location>
</feature>
<dbReference type="Proteomes" id="UP000642973">
    <property type="component" value="Unassembled WGS sequence"/>
</dbReference>
<dbReference type="SUPFAM" id="SSF57667">
    <property type="entry name" value="beta-beta-alpha zinc fingers"/>
    <property type="match status" value="1"/>
</dbReference>
<dbReference type="Pfam" id="PF05253">
    <property type="entry name" value="zf-U11-48K"/>
    <property type="match status" value="2"/>
</dbReference>
<dbReference type="PANTHER" id="PTHR21402:SF5">
    <property type="entry name" value="GAMETOCYTE SPECIFIC FACTOR 1"/>
    <property type="match status" value="1"/>
</dbReference>
<keyword evidence="6" id="KW-1185">Reference proteome</keyword>
<dbReference type="GO" id="GO:0008270">
    <property type="term" value="F:zinc ion binding"/>
    <property type="evidence" value="ECO:0007669"/>
    <property type="project" value="UniProtKB-KW"/>
</dbReference>
<evidence type="ECO:0000256" key="2">
    <source>
        <dbReference type="ARBA" id="ARBA00022771"/>
    </source>
</evidence>
<keyword evidence="1" id="KW-0479">Metal-binding</keyword>